<feature type="transmembrane region" description="Helical" evidence="5">
    <location>
        <begin position="63"/>
        <end position="83"/>
    </location>
</feature>
<reference evidence="8" key="1">
    <citation type="submission" date="2018-06" db="EMBL/GenBank/DDBJ databases">
        <authorList>
            <person name="O'Rourke A."/>
        </authorList>
    </citation>
    <scope>NUCLEOTIDE SEQUENCE</scope>
    <source>
        <strain evidence="8">132550021-3</strain>
    </source>
</reference>
<evidence type="ECO:0000256" key="4">
    <source>
        <dbReference type="ARBA" id="ARBA00023136"/>
    </source>
</evidence>
<dbReference type="InterPro" id="IPR021797">
    <property type="entry name" value="Wzy_C_2"/>
</dbReference>
<feature type="transmembrane region" description="Helical" evidence="5">
    <location>
        <begin position="89"/>
        <end position="108"/>
    </location>
</feature>
<keyword evidence="2 5" id="KW-0812">Transmembrane</keyword>
<feature type="transmembrane region" description="Helical" evidence="5">
    <location>
        <begin position="242"/>
        <end position="263"/>
    </location>
</feature>
<dbReference type="EMBL" id="QGBI01000017">
    <property type="protein sequence ID" value="MBX3891674.1"/>
    <property type="molecule type" value="Genomic_DNA"/>
</dbReference>
<evidence type="ECO:0000256" key="5">
    <source>
        <dbReference type="SAM" id="Phobius"/>
    </source>
</evidence>
<gene>
    <name evidence="8" type="ORF">DEE74_17570</name>
</gene>
<dbReference type="RefSeq" id="WP_116575907.1">
    <property type="nucleotide sequence ID" value="NZ_JACBXL010000028.1"/>
</dbReference>
<feature type="transmembrane region" description="Helical" evidence="5">
    <location>
        <begin position="391"/>
        <end position="408"/>
    </location>
</feature>
<dbReference type="PANTHER" id="PTHR37422:SF13">
    <property type="entry name" value="LIPOPOLYSACCHARIDE BIOSYNTHESIS PROTEIN PA4999-RELATED"/>
    <property type="match status" value="1"/>
</dbReference>
<proteinExistence type="predicted"/>
<sequence length="589" mass="64138">MSRPLPLLLPLWLAIAACWSVPFLIAPHTYPIPTFYAEYAAAVCWAALTLCVLALTWGSKAGFPVIVTAPLALIGALALQLVVAPPINTFFSIAASAFLLAAVVATWLGERCRDVPGVLAALAIGVIVGGMLTVAVELLHLFRVPRLPSVFFSMTPLGTGRRMWGNLNQPNHVGSYLAFGLAACVFVAQEFKRWRLALAVIAVIFLLGMALTISRVTWLHVVVVGALAGLAWSASARGLRRWLAVGASVLLLVAVYEACNWFVSYANVLWHLDLPGSLGERMQEGVGPRAALWQHAWHMFLAHPWLGGGWGDYAWNQYVQTDRLGNVAMSLNAHNIVLDLLAKVGLLGLFAVTLPFLSFAWSLRKQPITPARAFLLAIILVLAAHSMLEYPLHYLFFLLPLAFALGYLDTRTLRFGSGRIAWASTGIVALGAIALLMQLWGDYASAERLQYGSASQPPLLTRDHQHAPTLLLPYENEAMASRWNVGPATAASLVTLERQAVQFYPGPSTVQRYALALAYLGKTEEAVIQVRRLHSHYWTDYADQSWLLKQACGQKSGDALETFCVRLKSEKLLATADNPSGGEPLAASK</sequence>
<evidence type="ECO:0000256" key="2">
    <source>
        <dbReference type="ARBA" id="ARBA00022692"/>
    </source>
</evidence>
<evidence type="ECO:0000259" key="7">
    <source>
        <dbReference type="Pfam" id="PF11846"/>
    </source>
</evidence>
<dbReference type="Pfam" id="PF11846">
    <property type="entry name" value="Wzy_C_2"/>
    <property type="match status" value="1"/>
</dbReference>
<evidence type="ECO:0000256" key="1">
    <source>
        <dbReference type="ARBA" id="ARBA00004141"/>
    </source>
</evidence>
<protein>
    <submittedName>
        <fullName evidence="8">O-antigen ligase C-terminal domain-containing protein</fullName>
    </submittedName>
</protein>
<feature type="transmembrane region" description="Helical" evidence="5">
    <location>
        <begin position="368"/>
        <end position="385"/>
    </location>
</feature>
<feature type="transmembrane region" description="Helical" evidence="5">
    <location>
        <begin position="120"/>
        <end position="142"/>
    </location>
</feature>
<feature type="domain" description="O-antigen ligase-related" evidence="6">
    <location>
        <begin position="201"/>
        <end position="351"/>
    </location>
</feature>
<feature type="transmembrane region" description="Helical" evidence="5">
    <location>
        <begin position="218"/>
        <end position="235"/>
    </location>
</feature>
<evidence type="ECO:0000259" key="6">
    <source>
        <dbReference type="Pfam" id="PF04932"/>
    </source>
</evidence>
<dbReference type="Pfam" id="PF04932">
    <property type="entry name" value="Wzy_C"/>
    <property type="match status" value="1"/>
</dbReference>
<evidence type="ECO:0000313" key="8">
    <source>
        <dbReference type="EMBL" id="MBX3891674.1"/>
    </source>
</evidence>
<name>A0A9Q3LLX6_RALPI</name>
<dbReference type="GO" id="GO:0016874">
    <property type="term" value="F:ligase activity"/>
    <property type="evidence" value="ECO:0007669"/>
    <property type="project" value="UniProtKB-KW"/>
</dbReference>
<accession>A0A9Q3LLX6</accession>
<feature type="transmembrane region" description="Helical" evidence="5">
    <location>
        <begin position="36"/>
        <end position="56"/>
    </location>
</feature>
<dbReference type="PROSITE" id="PS51257">
    <property type="entry name" value="PROKAR_LIPOPROTEIN"/>
    <property type="match status" value="1"/>
</dbReference>
<dbReference type="PANTHER" id="PTHR37422">
    <property type="entry name" value="TEICHURONIC ACID BIOSYNTHESIS PROTEIN TUAE"/>
    <property type="match status" value="1"/>
</dbReference>
<organism evidence="8 9">
    <name type="scientific">Ralstonia pickettii</name>
    <name type="common">Burkholderia pickettii</name>
    <dbReference type="NCBI Taxonomy" id="329"/>
    <lineage>
        <taxon>Bacteria</taxon>
        <taxon>Pseudomonadati</taxon>
        <taxon>Pseudomonadota</taxon>
        <taxon>Betaproteobacteria</taxon>
        <taxon>Burkholderiales</taxon>
        <taxon>Burkholderiaceae</taxon>
        <taxon>Ralstonia</taxon>
    </lineage>
</organism>
<keyword evidence="3 5" id="KW-1133">Transmembrane helix</keyword>
<keyword evidence="8" id="KW-0436">Ligase</keyword>
<feature type="transmembrane region" description="Helical" evidence="5">
    <location>
        <begin position="173"/>
        <end position="189"/>
    </location>
</feature>
<feature type="domain" description="Virulence factor membrane-bound polymerase C-terminal" evidence="7">
    <location>
        <begin position="374"/>
        <end position="544"/>
    </location>
</feature>
<dbReference type="InterPro" id="IPR051533">
    <property type="entry name" value="WaaL-like"/>
</dbReference>
<comment type="caution">
    <text evidence="8">The sequence shown here is derived from an EMBL/GenBank/DDBJ whole genome shotgun (WGS) entry which is preliminary data.</text>
</comment>
<evidence type="ECO:0000313" key="9">
    <source>
        <dbReference type="Proteomes" id="UP001199322"/>
    </source>
</evidence>
<feature type="transmembrane region" description="Helical" evidence="5">
    <location>
        <begin position="420"/>
        <end position="440"/>
    </location>
</feature>
<comment type="subcellular location">
    <subcellularLocation>
        <location evidence="1">Membrane</location>
        <topology evidence="1">Multi-pass membrane protein</topology>
    </subcellularLocation>
</comment>
<feature type="transmembrane region" description="Helical" evidence="5">
    <location>
        <begin position="340"/>
        <end position="361"/>
    </location>
</feature>
<dbReference type="Proteomes" id="UP001199322">
    <property type="component" value="Unassembled WGS sequence"/>
</dbReference>
<dbReference type="GO" id="GO:0016020">
    <property type="term" value="C:membrane"/>
    <property type="evidence" value="ECO:0007669"/>
    <property type="project" value="UniProtKB-SubCell"/>
</dbReference>
<feature type="transmembrane region" description="Helical" evidence="5">
    <location>
        <begin position="196"/>
        <end position="212"/>
    </location>
</feature>
<dbReference type="AlphaFoldDB" id="A0A9Q3LLX6"/>
<dbReference type="InterPro" id="IPR007016">
    <property type="entry name" value="O-antigen_ligase-rel_domated"/>
</dbReference>
<keyword evidence="4 5" id="KW-0472">Membrane</keyword>
<evidence type="ECO:0000256" key="3">
    <source>
        <dbReference type="ARBA" id="ARBA00022989"/>
    </source>
</evidence>